<dbReference type="CDD" id="cd13401">
    <property type="entry name" value="Slt70-like"/>
    <property type="match status" value="1"/>
</dbReference>
<dbReference type="InterPro" id="IPR008258">
    <property type="entry name" value="Transglycosylase_SLT_dom_1"/>
</dbReference>
<feature type="domain" description="Lytic transglycosylase superhelical linker" evidence="5">
    <location>
        <begin position="409"/>
        <end position="463"/>
    </location>
</feature>
<dbReference type="GO" id="GO:0004553">
    <property type="term" value="F:hydrolase activity, hydrolyzing O-glycosyl compounds"/>
    <property type="evidence" value="ECO:0007669"/>
    <property type="project" value="InterPro"/>
</dbReference>
<evidence type="ECO:0000259" key="4">
    <source>
        <dbReference type="Pfam" id="PF01464"/>
    </source>
</evidence>
<comment type="similarity">
    <text evidence="1">Belongs to the transglycosylase Slt family.</text>
</comment>
<dbReference type="InterPro" id="IPR023346">
    <property type="entry name" value="Lysozyme-like_dom_sf"/>
</dbReference>
<dbReference type="PANTHER" id="PTHR37423:SF5">
    <property type="entry name" value="SOLUBLE LYTIC MUREIN TRANSGLYCOSYLASE"/>
    <property type="match status" value="1"/>
</dbReference>
<dbReference type="SUPFAM" id="SSF53955">
    <property type="entry name" value="Lysozyme-like"/>
    <property type="match status" value="1"/>
</dbReference>
<dbReference type="InterPro" id="IPR008939">
    <property type="entry name" value="Lytic_TGlycosylase_superhlx_U"/>
</dbReference>
<dbReference type="SUPFAM" id="SSF48435">
    <property type="entry name" value="Bacterial muramidases"/>
    <property type="match status" value="1"/>
</dbReference>
<dbReference type="InterPro" id="IPR012289">
    <property type="entry name" value="Lytic_TGlycosylase_superhlx_L"/>
</dbReference>
<dbReference type="GO" id="GO:0042597">
    <property type="term" value="C:periplasmic space"/>
    <property type="evidence" value="ECO:0007669"/>
    <property type="project" value="InterPro"/>
</dbReference>
<dbReference type="EMBL" id="JADJUC010000027">
    <property type="protein sequence ID" value="MBK8525174.1"/>
    <property type="molecule type" value="Genomic_DNA"/>
</dbReference>
<evidence type="ECO:0000256" key="3">
    <source>
        <dbReference type="SAM" id="SignalP"/>
    </source>
</evidence>
<dbReference type="Pfam" id="PF01464">
    <property type="entry name" value="SLT"/>
    <property type="match status" value="1"/>
</dbReference>
<protein>
    <submittedName>
        <fullName evidence="6">Lytic transglycosylase domain-containing protein</fullName>
    </submittedName>
</protein>
<dbReference type="InterPro" id="IPR037061">
    <property type="entry name" value="Lytic_TGlycoase_superhlx_L_sf"/>
</dbReference>
<dbReference type="PANTHER" id="PTHR37423">
    <property type="entry name" value="SOLUBLE LYTIC MUREIN TRANSGLYCOSYLASE-RELATED"/>
    <property type="match status" value="1"/>
</dbReference>
<dbReference type="Gene3D" id="1.25.20.10">
    <property type="entry name" value="Bacterial muramidases"/>
    <property type="match status" value="1"/>
</dbReference>
<keyword evidence="2 3" id="KW-0732">Signal</keyword>
<gene>
    <name evidence="6" type="ORF">IPL58_14740</name>
</gene>
<reference evidence="6" key="1">
    <citation type="submission" date="2020-10" db="EMBL/GenBank/DDBJ databases">
        <title>Connecting structure to function with the recovery of over 1000 high-quality activated sludge metagenome-assembled genomes encoding full-length rRNA genes using long-read sequencing.</title>
        <authorList>
            <person name="Singleton C.M."/>
            <person name="Petriglieri F."/>
            <person name="Kristensen J.M."/>
            <person name="Kirkegaard R.H."/>
            <person name="Michaelsen T.Y."/>
            <person name="Andersen M.H."/>
            <person name="Karst S.M."/>
            <person name="Dueholm M.S."/>
            <person name="Nielsen P.H."/>
            <person name="Albertsen M."/>
        </authorList>
    </citation>
    <scope>NUCLEOTIDE SEQUENCE</scope>
    <source>
        <strain evidence="6">Hirt_18-Q3-R61-65_BATAC.395</strain>
    </source>
</reference>
<dbReference type="Gene3D" id="1.10.1240.20">
    <property type="entry name" value="Lytic transglycosylase, superhelical linker domain"/>
    <property type="match status" value="1"/>
</dbReference>
<evidence type="ECO:0000313" key="6">
    <source>
        <dbReference type="EMBL" id="MBK8525174.1"/>
    </source>
</evidence>
<evidence type="ECO:0000259" key="5">
    <source>
        <dbReference type="Pfam" id="PF14718"/>
    </source>
</evidence>
<name>A0A9D7K477_9PROT</name>
<sequence length="653" mass="72890">MTFLPPVIRAARLLIAGALIFAATSAMAAPAPDDRFLAARDAFRAGDRAKLERLAPELRGHDLEAYVDYWLLTGRLPDQFDTAAAQGFLVRHEKTYIGEKLRNDWLKVLGKKQQWAEFDTEFPKLVAVDQELACYALQSRRARGDASMLDAAMPLWLTLLEPPEPCYPVLEVLIWEKRVLADEVWARVRRQFEANKIGAARYTTNYLPTEQTPTAAQLDAVVERPLPTLVKLPANWAEKRLGRELAALAIQRIARNDPRQAAEQLEKLAARMEAGERGWAWGQIGWQGATRHLPEALGWFSKAGDVPLSDEVAQWKVRAALRAHDWGVVRATIEQMPPALAALPEWTYWLGRAYKAGGLTTEADALFQKVAGQPNFYGNLADDELERPINVPPKAAALTREEILGAAGNPGLKRALALLRVNMRVEGVREWNWTLRGMGDRELLAAAELAKRSDVYDRAIAAADRTRDEHDYSLRYLAPFDDQVRPAAQKQSIDDAWVYGLMRQESRFITNAKSTVGASGLMQLMPATAKWVANKIGLANYSHSRVNDTEVNLLLGTSYMRMVMESLDNHPVLASAAYNAGPGRARRWRADRPLEGAIYAETIPFNETRDYVKKVMSNSVYYSALFEGKPQSLKPRLGTIGARSDAPKGEELP</sequence>
<comment type="caution">
    <text evidence="6">The sequence shown here is derived from an EMBL/GenBank/DDBJ whole genome shotgun (WGS) entry which is preliminary data.</text>
</comment>
<dbReference type="Gene3D" id="1.10.530.10">
    <property type="match status" value="1"/>
</dbReference>
<evidence type="ECO:0000256" key="1">
    <source>
        <dbReference type="ARBA" id="ARBA00007734"/>
    </source>
</evidence>
<evidence type="ECO:0000256" key="2">
    <source>
        <dbReference type="ARBA" id="ARBA00022729"/>
    </source>
</evidence>
<feature type="signal peptide" evidence="3">
    <location>
        <begin position="1"/>
        <end position="28"/>
    </location>
</feature>
<dbReference type="Pfam" id="PF14718">
    <property type="entry name" value="SLT_L"/>
    <property type="match status" value="1"/>
</dbReference>
<dbReference type="AlphaFoldDB" id="A0A9D7K477"/>
<feature type="domain" description="Transglycosylase SLT" evidence="4">
    <location>
        <begin position="485"/>
        <end position="591"/>
    </location>
</feature>
<proteinExistence type="inferred from homology"/>
<feature type="chain" id="PRO_5038351545" evidence="3">
    <location>
        <begin position="29"/>
        <end position="653"/>
    </location>
</feature>
<organism evidence="6 7">
    <name type="scientific">Candidatus Proximibacter danicus</name>
    <dbReference type="NCBI Taxonomy" id="2954365"/>
    <lineage>
        <taxon>Bacteria</taxon>
        <taxon>Pseudomonadati</taxon>
        <taxon>Pseudomonadota</taxon>
        <taxon>Betaproteobacteria</taxon>
        <taxon>Candidatus Proximibacter</taxon>
    </lineage>
</organism>
<accession>A0A9D7K477</accession>
<dbReference type="Proteomes" id="UP000886689">
    <property type="component" value="Unassembled WGS sequence"/>
</dbReference>
<evidence type="ECO:0000313" key="7">
    <source>
        <dbReference type="Proteomes" id="UP000886689"/>
    </source>
</evidence>